<accession>A0A8J2Z8P7</accession>
<dbReference type="SUPFAM" id="SSF103473">
    <property type="entry name" value="MFS general substrate transporter"/>
    <property type="match status" value="1"/>
</dbReference>
<evidence type="ECO:0000256" key="2">
    <source>
        <dbReference type="ARBA" id="ARBA00007015"/>
    </source>
</evidence>
<gene>
    <name evidence="9" type="ORF">GCM10010964_07350</name>
</gene>
<feature type="transmembrane region" description="Helical" evidence="8">
    <location>
        <begin position="381"/>
        <end position="408"/>
    </location>
</feature>
<feature type="transmembrane region" description="Helical" evidence="8">
    <location>
        <begin position="268"/>
        <end position="287"/>
    </location>
</feature>
<evidence type="ECO:0000256" key="5">
    <source>
        <dbReference type="ARBA" id="ARBA00022989"/>
    </source>
</evidence>
<feature type="transmembrane region" description="Helical" evidence="8">
    <location>
        <begin position="85"/>
        <end position="106"/>
    </location>
</feature>
<protein>
    <recommendedName>
        <fullName evidence="11">Folate/biopterin family MFS transporter</fullName>
    </recommendedName>
</protein>
<feature type="transmembrane region" description="Helical" evidence="8">
    <location>
        <begin position="228"/>
        <end position="248"/>
    </location>
</feature>
<evidence type="ECO:0008006" key="11">
    <source>
        <dbReference type="Google" id="ProtNLM"/>
    </source>
</evidence>
<sequence>MTATRSGARGEEWLCRGGKRVDRRTNPEEAPEAAPRRGPLAPLAMLSRRTAPPLLIYLVAGMSGFATIAETFWVRRSLDLSPADLLALSAWLTVPWTLKMVFGHLVDTVPILGSRRRAYVLVGALLQIAALLGLAAAAAGVTAGVPAETVYVAASLVAVVGLVVQDNVADALTTEVVDRVAPDGTPRDPEVVKAELGDVQVLGRVAMMGGAFAVAGAGGWVAQVLPAAAVFLIAAALPLPSLIAAAMLREPPAAGPGMEPLEPPDPRILFGGLAFGAAMLGLGLGAPPFAQEIAFLLTLGVLVWLLRVTVAEVPPETKRAMAAAAVVIFAYRAAPPAGPALQWWQIDVLGFDEGFFGTLAQIGTGLSILGALLLGGRIVRWPLAAVLAGLAVLGALFALPTIGMLFGLHHWTERMFGFGARTLGLVDTALSAPLAQLGMIPMLTLIAMHAPPGRRATWFALMASLMNLALQAGAILSRGLNAVFVVGRGDYAALPELVIAATLVGLALPLVAIALLGHRLRAKAMPPPAGVPAAHAAAGGWSGRAAEAPAGGAARAE</sequence>
<feature type="transmembrane region" description="Helical" evidence="8">
    <location>
        <begin position="428"/>
        <end position="446"/>
    </location>
</feature>
<evidence type="ECO:0000256" key="8">
    <source>
        <dbReference type="SAM" id="Phobius"/>
    </source>
</evidence>
<comment type="subcellular location">
    <subcellularLocation>
        <location evidence="1">Membrane</location>
        <topology evidence="1">Multi-pass membrane protein</topology>
    </subcellularLocation>
</comment>
<dbReference type="InterPro" id="IPR036259">
    <property type="entry name" value="MFS_trans_sf"/>
</dbReference>
<dbReference type="Pfam" id="PF03092">
    <property type="entry name" value="BT1"/>
    <property type="match status" value="1"/>
</dbReference>
<feature type="transmembrane region" description="Helical" evidence="8">
    <location>
        <begin position="497"/>
        <end position="516"/>
    </location>
</feature>
<keyword evidence="6 8" id="KW-0472">Membrane</keyword>
<feature type="transmembrane region" description="Helical" evidence="8">
    <location>
        <begin position="293"/>
        <end position="310"/>
    </location>
</feature>
<reference evidence="9 10" key="1">
    <citation type="journal article" date="2014" name="Int. J. Syst. Evol. Microbiol.">
        <title>Complete genome sequence of Corynebacterium casei LMG S-19264T (=DSM 44701T), isolated from a smear-ripened cheese.</title>
        <authorList>
            <consortium name="US DOE Joint Genome Institute (JGI-PGF)"/>
            <person name="Walter F."/>
            <person name="Albersmeier A."/>
            <person name="Kalinowski J."/>
            <person name="Ruckert C."/>
        </authorList>
    </citation>
    <scope>NUCLEOTIDE SEQUENCE [LARGE SCALE GENOMIC DNA]</scope>
    <source>
        <strain evidence="9 10">CGMCC 1.16330</strain>
    </source>
</reference>
<organism evidence="9 10">
    <name type="scientific">Caldovatus sediminis</name>
    <dbReference type="NCBI Taxonomy" id="2041189"/>
    <lineage>
        <taxon>Bacteria</taxon>
        <taxon>Pseudomonadati</taxon>
        <taxon>Pseudomonadota</taxon>
        <taxon>Alphaproteobacteria</taxon>
        <taxon>Acetobacterales</taxon>
        <taxon>Roseomonadaceae</taxon>
        <taxon>Caldovatus</taxon>
    </lineage>
</organism>
<feature type="compositionally biased region" description="Basic and acidic residues" evidence="7">
    <location>
        <begin position="8"/>
        <end position="27"/>
    </location>
</feature>
<name>A0A8J2Z8P7_9PROT</name>
<evidence type="ECO:0000256" key="4">
    <source>
        <dbReference type="ARBA" id="ARBA00022692"/>
    </source>
</evidence>
<evidence type="ECO:0000313" key="10">
    <source>
        <dbReference type="Proteomes" id="UP000597507"/>
    </source>
</evidence>
<dbReference type="PANTHER" id="PTHR31585:SF0">
    <property type="entry name" value="FOLATE-BIOPTERIN TRANSPORTER 1, CHLOROPLASTIC"/>
    <property type="match status" value="1"/>
</dbReference>
<feature type="transmembrane region" description="Helical" evidence="8">
    <location>
        <begin position="118"/>
        <end position="139"/>
    </location>
</feature>
<feature type="transmembrane region" description="Helical" evidence="8">
    <location>
        <begin position="354"/>
        <end position="374"/>
    </location>
</feature>
<feature type="transmembrane region" description="Helical" evidence="8">
    <location>
        <begin position="54"/>
        <end position="73"/>
    </location>
</feature>
<comment type="caution">
    <text evidence="9">The sequence shown here is derived from an EMBL/GenBank/DDBJ whole genome shotgun (WGS) entry which is preliminary data.</text>
</comment>
<evidence type="ECO:0000256" key="3">
    <source>
        <dbReference type="ARBA" id="ARBA00022448"/>
    </source>
</evidence>
<comment type="similarity">
    <text evidence="2">Belongs to the major facilitator superfamily. Folate-biopterin transporter (TC 2.A.71) family.</text>
</comment>
<dbReference type="Proteomes" id="UP000597507">
    <property type="component" value="Unassembled WGS sequence"/>
</dbReference>
<dbReference type="InterPro" id="IPR039309">
    <property type="entry name" value="BT1"/>
</dbReference>
<evidence type="ECO:0000256" key="7">
    <source>
        <dbReference type="SAM" id="MobiDB-lite"/>
    </source>
</evidence>
<keyword evidence="10" id="KW-1185">Reference proteome</keyword>
<feature type="transmembrane region" description="Helical" evidence="8">
    <location>
        <begin position="458"/>
        <end position="477"/>
    </location>
</feature>
<evidence type="ECO:0000256" key="6">
    <source>
        <dbReference type="ARBA" id="ARBA00023136"/>
    </source>
</evidence>
<proteinExistence type="inferred from homology"/>
<keyword evidence="4 8" id="KW-0812">Transmembrane</keyword>
<dbReference type="PANTHER" id="PTHR31585">
    <property type="entry name" value="FOLATE-BIOPTERIN TRANSPORTER 1, CHLOROPLASTIC"/>
    <property type="match status" value="1"/>
</dbReference>
<evidence type="ECO:0000256" key="1">
    <source>
        <dbReference type="ARBA" id="ARBA00004141"/>
    </source>
</evidence>
<feature type="region of interest" description="Disordered" evidence="7">
    <location>
        <begin position="1"/>
        <end position="36"/>
    </location>
</feature>
<keyword evidence="3" id="KW-0813">Transport</keyword>
<keyword evidence="5 8" id="KW-1133">Transmembrane helix</keyword>
<feature type="transmembrane region" description="Helical" evidence="8">
    <location>
        <begin position="201"/>
        <end position="222"/>
    </location>
</feature>
<dbReference type="EMBL" id="BMKS01000002">
    <property type="protein sequence ID" value="GGG21682.1"/>
    <property type="molecule type" value="Genomic_DNA"/>
</dbReference>
<evidence type="ECO:0000313" key="9">
    <source>
        <dbReference type="EMBL" id="GGG21682.1"/>
    </source>
</evidence>
<dbReference type="AlphaFoldDB" id="A0A8J2Z8P7"/>
<dbReference type="GO" id="GO:0016020">
    <property type="term" value="C:membrane"/>
    <property type="evidence" value="ECO:0007669"/>
    <property type="project" value="UniProtKB-SubCell"/>
</dbReference>